<dbReference type="RefSeq" id="WP_232137021.1">
    <property type="nucleotide sequence ID" value="NZ_JAJQKU010000004.1"/>
</dbReference>
<evidence type="ECO:0000313" key="3">
    <source>
        <dbReference type="Proteomes" id="UP001430360"/>
    </source>
</evidence>
<keyword evidence="3" id="KW-1185">Reference proteome</keyword>
<keyword evidence="1" id="KW-0812">Transmembrane</keyword>
<keyword evidence="1" id="KW-0472">Membrane</keyword>
<reference evidence="2" key="2">
    <citation type="journal article" date="2022" name="Syst. Appl. Microbiol.">
        <title>Physiological and genomic characterisation of Luteimonas fraxinea sp. nov., a bacterial species associated with trees tolerant to ash dieback.</title>
        <authorList>
            <person name="Ulrich K."/>
            <person name="Becker R."/>
            <person name="Behrendt U."/>
            <person name="Kube M."/>
            <person name="Schneck V."/>
            <person name="Ulrich A."/>
        </authorList>
    </citation>
    <scope>NUCLEOTIDE SEQUENCE</scope>
    <source>
        <strain evidence="2">A1P009</strain>
    </source>
</reference>
<reference evidence="2" key="1">
    <citation type="submission" date="2021-12" db="EMBL/GenBank/DDBJ databases">
        <authorList>
            <person name="Ulrich A."/>
        </authorList>
    </citation>
    <scope>NUCLEOTIDE SEQUENCE</scope>
    <source>
        <strain evidence="2">A1P009</strain>
    </source>
</reference>
<organism evidence="2 3">
    <name type="scientific">Luteimonas fraxinea</name>
    <dbReference type="NCBI Taxonomy" id="2901869"/>
    <lineage>
        <taxon>Bacteria</taxon>
        <taxon>Pseudomonadati</taxon>
        <taxon>Pseudomonadota</taxon>
        <taxon>Gammaproteobacteria</taxon>
        <taxon>Lysobacterales</taxon>
        <taxon>Lysobacteraceae</taxon>
        <taxon>Luteimonas</taxon>
    </lineage>
</organism>
<feature type="transmembrane region" description="Helical" evidence="1">
    <location>
        <begin position="21"/>
        <end position="40"/>
    </location>
</feature>
<comment type="caution">
    <text evidence="2">The sequence shown here is derived from an EMBL/GenBank/DDBJ whole genome shotgun (WGS) entry which is preliminary data.</text>
</comment>
<evidence type="ECO:0008006" key="4">
    <source>
        <dbReference type="Google" id="ProtNLM"/>
    </source>
</evidence>
<evidence type="ECO:0000313" key="2">
    <source>
        <dbReference type="EMBL" id="MCD9097889.1"/>
    </source>
</evidence>
<keyword evidence="1" id="KW-1133">Transmembrane helix</keyword>
<proteinExistence type="predicted"/>
<dbReference type="EMBL" id="JAJQKU010000004">
    <property type="protein sequence ID" value="MCD9097889.1"/>
    <property type="molecule type" value="Genomic_DNA"/>
</dbReference>
<name>A0ABS8UFR2_9GAMM</name>
<sequence>MSNPTPAPEPSAPRRLRWLRLLLIALVLSIAAALLVQVLLPPERALRLVLARLEPTLGLRITFEGDVEYRLRGTPQLVVRDVSIAATGSATSDVPMLHADRMLLSLPWKTIRSRGADLEISRVGLDAPRLHLPSLLRWLDARPPGDGKVPTITNGVRIVRGRLDGDGWRIDGLALDLPSLHADRSLDALVGGTVHLDALQAPFRLRVHADRAVDARELQARGTLAVVHTAGRLDTTLQADATRIDADMPGFALSPLRIAVDAGWQGADAADALPFVLGLHGALHVGGDGNVLGFAPMGIALRGEGVVPDLVAGGRVALGDRLTLALDGRIAQWPAAWPALPPPLSDSTQPLPFALRYDGPADASAPIALQLEHEHARFDGEARIAAMLGWFDALSAGSPLPPLRGQLTADRVEVSGAVLEGVEITFDDGSGETPP</sequence>
<protein>
    <recommendedName>
        <fullName evidence="4">AsmA family protein</fullName>
    </recommendedName>
</protein>
<dbReference type="Proteomes" id="UP001430360">
    <property type="component" value="Unassembled WGS sequence"/>
</dbReference>
<evidence type="ECO:0000256" key="1">
    <source>
        <dbReference type="SAM" id="Phobius"/>
    </source>
</evidence>
<accession>A0ABS8UFR2</accession>
<gene>
    <name evidence="2" type="ORF">LTT95_13175</name>
</gene>